<dbReference type="Pfam" id="PF13538">
    <property type="entry name" value="UvrD_C_2"/>
    <property type="match status" value="1"/>
</dbReference>
<name>A0ABY4NJS6_9BURK</name>
<reference evidence="2 3" key="1">
    <citation type="journal article" date="2022" name="Int. J. Syst. Evol. Microbiol.">
        <title>Characterization of Alcaligenes aquatilis as a novel member of heterotrophic nitrifier-aerobic denitrifier and its performance in treating piggery wastewater.</title>
        <authorList>
            <person name="Cao X."/>
            <person name="Zhao B."/>
            <person name="Wu Y."/>
            <person name="Huang J."/>
            <person name="Wang H."/>
            <person name="Sun X."/>
            <person name="Li S."/>
        </authorList>
    </citation>
    <scope>NUCLEOTIDE SEQUENCE [LARGE SCALE GENOMIC DNA]</scope>
    <source>
        <strain evidence="2 3">AS1</strain>
    </source>
</reference>
<dbReference type="RefSeq" id="WP_249461734.1">
    <property type="nucleotide sequence ID" value="NZ_CP094619.1"/>
</dbReference>
<dbReference type="GeneID" id="96868398"/>
<keyword evidence="2" id="KW-0547">Nucleotide-binding</keyword>
<protein>
    <submittedName>
        <fullName evidence="2">ATP-binding domain-containing protein</fullName>
    </submittedName>
</protein>
<proteinExistence type="predicted"/>
<sequence length="671" mass="77313">MTNSFFFLQADKNQANREFVDMVEQQAIATQEQTYIISKPLGDNRYSYTHEDALVVLSPRRRIAFIDFSDDRESFEDFVEDFLEDLASISDKYRYKDAIGRPRNWRRELVLELRSDDKDPFQAWASESAIEDPAKQRIAELLVSLLTGSINDIQLVGAELPVSLLDRVKRKILLFDGDQTRFVYQKPPHDVVRIQGLSGTGKTELLLHKLRDLYVNKPGSKIAFTCHNRILADTLARRIPDFFNFMKVEEQIAWDKRLWCVHAWGSSYDINSGIYRLICGTYDVPFQRYSAYMSFDRACKLALEELSSREIEPFLDYTLIDESQDFPESFIELCSLVTKSVVYVAGDIFQSIFDENIAPSIEPDYLLSKCYRTDPRTLMFAHAIGMGLFEARKLRWLEDREWEACGYIVQKAAGGSLYRLTREPLRRFEDIDNTIPSVLIHPVEGEFQNTAIDKIIETVKGLANVHTTLSADDVGIILLGTGDEMYELADRLAVSIPRELGWKVNKAHESKRKRSGEVFVSNRNNVKGLEFPFVICVSEKITTSYKYRNALYMTMTRSFIQSHMIIANSKNLEVLERVRDGLTRINTEGQIEVSPPDENERERIKTTIRFAGSSMSFFDACQQVFNEIGVIQLLRDQLFDGMKTVIGEDVDIENIRETAEFLYARMMRGRE</sequence>
<dbReference type="GO" id="GO:0005524">
    <property type="term" value="F:ATP binding"/>
    <property type="evidence" value="ECO:0007669"/>
    <property type="project" value="UniProtKB-KW"/>
</dbReference>
<feature type="domain" description="UvrD-like helicase C-terminal" evidence="1">
    <location>
        <begin position="518"/>
        <end position="564"/>
    </location>
</feature>
<dbReference type="Proteomes" id="UP000831759">
    <property type="component" value="Chromosome"/>
</dbReference>
<dbReference type="InterPro" id="IPR027785">
    <property type="entry name" value="UvrD-like_helicase_C"/>
</dbReference>
<gene>
    <name evidence="2" type="ORF">MTR80_05620</name>
</gene>
<accession>A0ABY4NJS6</accession>
<dbReference type="SUPFAM" id="SSF52540">
    <property type="entry name" value="P-loop containing nucleoside triphosphate hydrolases"/>
    <property type="match status" value="1"/>
</dbReference>
<evidence type="ECO:0000313" key="3">
    <source>
        <dbReference type="Proteomes" id="UP000831759"/>
    </source>
</evidence>
<dbReference type="Gene3D" id="3.40.50.300">
    <property type="entry name" value="P-loop containing nucleotide triphosphate hydrolases"/>
    <property type="match status" value="2"/>
</dbReference>
<evidence type="ECO:0000259" key="1">
    <source>
        <dbReference type="Pfam" id="PF13538"/>
    </source>
</evidence>
<dbReference type="InterPro" id="IPR027417">
    <property type="entry name" value="P-loop_NTPase"/>
</dbReference>
<evidence type="ECO:0000313" key="2">
    <source>
        <dbReference type="EMBL" id="UQN37181.1"/>
    </source>
</evidence>
<dbReference type="EMBL" id="CP094619">
    <property type="protein sequence ID" value="UQN37181.1"/>
    <property type="molecule type" value="Genomic_DNA"/>
</dbReference>
<organism evidence="2 3">
    <name type="scientific">Alcaligenes aquatilis</name>
    <dbReference type="NCBI Taxonomy" id="323284"/>
    <lineage>
        <taxon>Bacteria</taxon>
        <taxon>Pseudomonadati</taxon>
        <taxon>Pseudomonadota</taxon>
        <taxon>Betaproteobacteria</taxon>
        <taxon>Burkholderiales</taxon>
        <taxon>Alcaligenaceae</taxon>
        <taxon>Alcaligenes</taxon>
    </lineage>
</organism>
<keyword evidence="2" id="KW-0067">ATP-binding</keyword>
<keyword evidence="3" id="KW-1185">Reference proteome</keyword>